<dbReference type="AlphaFoldDB" id="A0A3B0N9Y6"/>
<keyword evidence="1" id="KW-0472">Membrane</keyword>
<feature type="transmembrane region" description="Helical" evidence="1">
    <location>
        <begin position="143"/>
        <end position="161"/>
    </location>
</feature>
<dbReference type="EMBL" id="UIVS01000002">
    <property type="protein sequence ID" value="SVP92136.1"/>
    <property type="molecule type" value="Genomic_DNA"/>
</dbReference>
<evidence type="ECO:0000313" key="2">
    <source>
        <dbReference type="EMBL" id="SVP91866.1"/>
    </source>
</evidence>
<name>A0A3B0N9Y6_THEAN</name>
<keyword evidence="1" id="KW-1133">Transmembrane helix</keyword>
<accession>A0A3B0N9Y6</accession>
<evidence type="ECO:0000256" key="1">
    <source>
        <dbReference type="SAM" id="Phobius"/>
    </source>
</evidence>
<gene>
    <name evidence="2" type="ORF">TAT_000197100</name>
    <name evidence="3" type="ORF">TAV_000197400</name>
</gene>
<feature type="transmembrane region" description="Helical" evidence="1">
    <location>
        <begin position="69"/>
        <end position="91"/>
    </location>
</feature>
<feature type="transmembrane region" description="Helical" evidence="1">
    <location>
        <begin position="37"/>
        <end position="57"/>
    </location>
</feature>
<evidence type="ECO:0000313" key="3">
    <source>
        <dbReference type="EMBL" id="SVP92136.1"/>
    </source>
</evidence>
<feature type="transmembrane region" description="Helical" evidence="1">
    <location>
        <begin position="111"/>
        <end position="136"/>
    </location>
</feature>
<reference evidence="2" key="1">
    <citation type="submission" date="2018-07" db="EMBL/GenBank/DDBJ databases">
        <authorList>
            <person name="Quirk P.G."/>
            <person name="Krulwich T.A."/>
        </authorList>
    </citation>
    <scope>NUCLEOTIDE SEQUENCE</scope>
    <source>
        <strain evidence="2">Anand</strain>
    </source>
</reference>
<proteinExistence type="predicted"/>
<keyword evidence="1" id="KW-0812">Transmembrane</keyword>
<dbReference type="EMBL" id="UIVT01000002">
    <property type="protein sequence ID" value="SVP91866.1"/>
    <property type="molecule type" value="Genomic_DNA"/>
</dbReference>
<sequence length="179" mass="21216">MIPLDVEYYERQDSEKHKIKSLTFVNNFSLIFKNKLIIIQLVITTIHIFLHISIRFLRRDFSRSDLTTCYMALFSAFITDVICFYIPLIQYTDLSIFEGFLLFVEKQKGRISVFYCCNLIYLLVLYVGILTSFFWNNSLVWDILGNWTLVGVFLTVLWLPFNRKYFILSIATSLINRKS</sequence>
<organism evidence="2">
    <name type="scientific">Theileria annulata</name>
    <dbReference type="NCBI Taxonomy" id="5874"/>
    <lineage>
        <taxon>Eukaryota</taxon>
        <taxon>Sar</taxon>
        <taxon>Alveolata</taxon>
        <taxon>Apicomplexa</taxon>
        <taxon>Aconoidasida</taxon>
        <taxon>Piroplasmida</taxon>
        <taxon>Theileriidae</taxon>
        <taxon>Theileria</taxon>
    </lineage>
</organism>
<protein>
    <submittedName>
        <fullName evidence="2">Uncharacterized protein</fullName>
    </submittedName>
</protein>
<dbReference type="VEuPathDB" id="PiroplasmaDB:TA11875"/>